<dbReference type="PANTHER" id="PTHR21180:SF9">
    <property type="entry name" value="TYPE II SECRETION SYSTEM PROTEIN K"/>
    <property type="match status" value="1"/>
</dbReference>
<dbReference type="GO" id="GO:0051536">
    <property type="term" value="F:iron-sulfur cluster binding"/>
    <property type="evidence" value="ECO:0007669"/>
    <property type="project" value="UniProtKB-KW"/>
</dbReference>
<dbReference type="PANTHER" id="PTHR21180">
    <property type="entry name" value="ENDONUCLEASE/EXONUCLEASE/PHOSPHATASE FAMILY DOMAIN-CONTAINING PROTEIN 1"/>
    <property type="match status" value="1"/>
</dbReference>
<dbReference type="GO" id="GO:0046872">
    <property type="term" value="F:metal ion binding"/>
    <property type="evidence" value="ECO:0007669"/>
    <property type="project" value="UniProtKB-KW"/>
</dbReference>
<dbReference type="GO" id="GO:0003824">
    <property type="term" value="F:catalytic activity"/>
    <property type="evidence" value="ECO:0007669"/>
    <property type="project" value="InterPro"/>
</dbReference>
<keyword evidence="2" id="KW-0479">Metal-binding</keyword>
<dbReference type="AlphaFoldDB" id="A0A081BMN1"/>
<dbReference type="InterPro" id="IPR010994">
    <property type="entry name" value="RuvA_2-like"/>
</dbReference>
<dbReference type="Proteomes" id="UP000030700">
    <property type="component" value="Unassembled WGS sequence"/>
</dbReference>
<dbReference type="Pfam" id="PF12836">
    <property type="entry name" value="HHH_3"/>
    <property type="match status" value="1"/>
</dbReference>
<sequence>MISIRKGLDTREKLRILSHDSQYDLACACGMNDEDRRRRSKDDTWIYPVALPERRTTTFLFKTLISNVCVNDCKYCPLRMNRDPQRCTLTPEEVVKTFWEYYRAGKVMGLFVSSGVIGTPDQTMERLNAIAAILRKQHFKGYMHLKIIPGASDAAIEQAVSLANAVSINIETAGEKHFNALSTTKNYLEDIIRPMKLIHSLTQPGAPYRKVRQTTQFVVGASDETDQEIVNYSWGLYRRLGLQRIYFSAYQRGLGERELPGEHDVRSNQDMLVREHRLYQVDWLMRKYGFALEDVMFDDRGNLSLTTDPKELWAQRHPEFFPLNINTAAKEALLRVPGLGPTTVNAIVAQRKQGQRIRSLHDLGRVGKRLQKAAGYVVFT</sequence>
<keyword evidence="7" id="KW-1185">Reference proteome</keyword>
<evidence type="ECO:0000256" key="3">
    <source>
        <dbReference type="ARBA" id="ARBA00023004"/>
    </source>
</evidence>
<evidence type="ECO:0000313" key="7">
    <source>
        <dbReference type="Proteomes" id="UP000030700"/>
    </source>
</evidence>
<evidence type="ECO:0000256" key="2">
    <source>
        <dbReference type="ARBA" id="ARBA00022723"/>
    </source>
</evidence>
<proteinExistence type="predicted"/>
<dbReference type="Gene3D" id="3.20.20.70">
    <property type="entry name" value="Aldolase class I"/>
    <property type="match status" value="1"/>
</dbReference>
<feature type="domain" description="Radical SAM core" evidence="5">
    <location>
        <begin position="65"/>
        <end position="230"/>
    </location>
</feature>
<dbReference type="SUPFAM" id="SSF47781">
    <property type="entry name" value="RuvA domain 2-like"/>
    <property type="match status" value="1"/>
</dbReference>
<dbReference type="Gene3D" id="1.10.150.320">
    <property type="entry name" value="Photosystem II 12 kDa extrinsic protein"/>
    <property type="match status" value="1"/>
</dbReference>
<keyword evidence="1" id="KW-0949">S-adenosyl-L-methionine</keyword>
<gene>
    <name evidence="6" type="ORF">U14_02892</name>
</gene>
<evidence type="ECO:0000259" key="5">
    <source>
        <dbReference type="Pfam" id="PF04055"/>
    </source>
</evidence>
<dbReference type="SFLD" id="SFLDG01102">
    <property type="entry name" value="Uncharacterised_Radical_SAM_Su"/>
    <property type="match status" value="1"/>
</dbReference>
<evidence type="ECO:0000256" key="4">
    <source>
        <dbReference type="ARBA" id="ARBA00023014"/>
    </source>
</evidence>
<reference evidence="6" key="1">
    <citation type="journal article" date="2015" name="PeerJ">
        <title>First genomic representation of candidate bacterial phylum KSB3 points to enhanced environmental sensing as a trigger of wastewater bulking.</title>
        <authorList>
            <person name="Sekiguchi Y."/>
            <person name="Ohashi A."/>
            <person name="Parks D.H."/>
            <person name="Yamauchi T."/>
            <person name="Tyson G.W."/>
            <person name="Hugenholtz P."/>
        </authorList>
    </citation>
    <scope>NUCLEOTIDE SEQUENCE [LARGE SCALE GENOMIC DNA]</scope>
</reference>
<keyword evidence="4" id="KW-0411">Iron-sulfur</keyword>
<evidence type="ECO:0000256" key="1">
    <source>
        <dbReference type="ARBA" id="ARBA00022691"/>
    </source>
</evidence>
<dbReference type="SFLD" id="SFLDS00029">
    <property type="entry name" value="Radical_SAM"/>
    <property type="match status" value="1"/>
</dbReference>
<dbReference type="InterPro" id="IPR013785">
    <property type="entry name" value="Aldolase_TIM"/>
</dbReference>
<dbReference type="InterPro" id="IPR007197">
    <property type="entry name" value="rSAM"/>
</dbReference>
<dbReference type="InterPro" id="IPR058240">
    <property type="entry name" value="rSAM_sf"/>
</dbReference>
<accession>A0A081BMN1</accession>
<name>A0A081BMN1_9BACT</name>
<organism evidence="6">
    <name type="scientific">Candidatus Moduliflexus flocculans</name>
    <dbReference type="NCBI Taxonomy" id="1499966"/>
    <lineage>
        <taxon>Bacteria</taxon>
        <taxon>Candidatus Moduliflexota</taxon>
        <taxon>Candidatus Moduliflexia</taxon>
        <taxon>Candidatus Moduliflexales</taxon>
        <taxon>Candidatus Moduliflexaceae</taxon>
    </lineage>
</organism>
<keyword evidence="3" id="KW-0408">Iron</keyword>
<dbReference type="HOGENOM" id="CLU_033784_1_0_0"/>
<evidence type="ECO:0000313" key="6">
    <source>
        <dbReference type="EMBL" id="GAK51647.1"/>
    </source>
</evidence>
<dbReference type="InterPro" id="IPR051675">
    <property type="entry name" value="Endo/Exo/Phosphatase_dom_1"/>
</dbReference>
<dbReference type="Pfam" id="PF04055">
    <property type="entry name" value="Radical_SAM"/>
    <property type="match status" value="1"/>
</dbReference>
<protein>
    <submittedName>
        <fullName evidence="6">Helix-hairpin-helix motif protein</fullName>
    </submittedName>
</protein>
<dbReference type="STRING" id="1499966.U14_02892"/>
<dbReference type="InterPro" id="IPR023874">
    <property type="entry name" value="DNA_rSAM_put"/>
</dbReference>
<dbReference type="EMBL" id="DF820457">
    <property type="protein sequence ID" value="GAK51647.1"/>
    <property type="molecule type" value="Genomic_DNA"/>
</dbReference>
<dbReference type="SUPFAM" id="SSF102114">
    <property type="entry name" value="Radical SAM enzymes"/>
    <property type="match status" value="1"/>
</dbReference>